<name>A0A419PU79_CLOSI</name>
<dbReference type="AlphaFoldDB" id="A0A419PU79"/>
<organism evidence="1 2">
    <name type="scientific">Clonorchis sinensis</name>
    <name type="common">Chinese liver fluke</name>
    <dbReference type="NCBI Taxonomy" id="79923"/>
    <lineage>
        <taxon>Eukaryota</taxon>
        <taxon>Metazoa</taxon>
        <taxon>Spiralia</taxon>
        <taxon>Lophotrochozoa</taxon>
        <taxon>Platyhelminthes</taxon>
        <taxon>Trematoda</taxon>
        <taxon>Digenea</taxon>
        <taxon>Opisthorchiida</taxon>
        <taxon>Opisthorchiata</taxon>
        <taxon>Opisthorchiidae</taxon>
        <taxon>Clonorchis</taxon>
    </lineage>
</organism>
<proteinExistence type="predicted"/>
<gene>
    <name evidence="1" type="ORF">CSKR_106208</name>
</gene>
<reference evidence="1 2" key="1">
    <citation type="journal article" date="2018" name="Biotechnol. Adv.">
        <title>Improved genomic resources and new bioinformatic workflow for the carcinogenic parasite Clonorchis sinensis: Biotechnological implications.</title>
        <authorList>
            <person name="Wang D."/>
            <person name="Korhonen P.K."/>
            <person name="Gasser R.B."/>
            <person name="Young N.D."/>
        </authorList>
    </citation>
    <scope>NUCLEOTIDE SEQUENCE [LARGE SCALE GENOMIC DNA]</scope>
    <source>
        <strain evidence="1">Cs-k2</strain>
    </source>
</reference>
<dbReference type="InParanoid" id="A0A419PU79"/>
<evidence type="ECO:0000313" key="1">
    <source>
        <dbReference type="EMBL" id="KAG5444018.1"/>
    </source>
</evidence>
<dbReference type="EMBL" id="NIRI02000056">
    <property type="protein sequence ID" value="KAG5444018.1"/>
    <property type="molecule type" value="Genomic_DNA"/>
</dbReference>
<evidence type="ECO:0000313" key="2">
    <source>
        <dbReference type="Proteomes" id="UP000286415"/>
    </source>
</evidence>
<keyword evidence="2" id="KW-1185">Reference proteome</keyword>
<protein>
    <submittedName>
        <fullName evidence="1">Uncharacterized protein</fullName>
    </submittedName>
</protein>
<sequence>MLLNTVCKGGELKTYPIDGFGTQANKIRLRNQLHPSIHLITQFLNPLFSFELRHSITRFQGHLVRCQRGTVATRTNKLNDVPLKNGVNPNAVVPVCNSLLLTSPHRHGDWTLLYGGAQWLKRDLTYRNVRDWNQTSVSRLGQPESISSLPLPSGGTATRHLNVQQVDYFFFVSGTGI</sequence>
<dbReference type="Proteomes" id="UP000286415">
    <property type="component" value="Unassembled WGS sequence"/>
</dbReference>
<accession>A0A419PU79</accession>
<comment type="caution">
    <text evidence="1">The sequence shown here is derived from an EMBL/GenBank/DDBJ whole genome shotgun (WGS) entry which is preliminary data.</text>
</comment>
<reference evidence="1 2" key="2">
    <citation type="journal article" date="2021" name="Genomics">
        <title>High-quality reference genome for Clonorchis sinensis.</title>
        <authorList>
            <person name="Young N.D."/>
            <person name="Stroehlein A.J."/>
            <person name="Kinkar L."/>
            <person name="Wang T."/>
            <person name="Sohn W.M."/>
            <person name="Chang B.C.H."/>
            <person name="Kaur P."/>
            <person name="Weisz D."/>
            <person name="Dudchenko O."/>
            <person name="Aiden E.L."/>
            <person name="Korhonen P.K."/>
            <person name="Gasser R.B."/>
        </authorList>
    </citation>
    <scope>NUCLEOTIDE SEQUENCE [LARGE SCALE GENOMIC DNA]</scope>
    <source>
        <strain evidence="1">Cs-k2</strain>
    </source>
</reference>